<reference evidence="9 10" key="1">
    <citation type="submission" date="2019-12" db="EMBL/GenBank/DDBJ databases">
        <authorList>
            <person name="Floudas D."/>
            <person name="Bentzer J."/>
            <person name="Ahren D."/>
            <person name="Johansson T."/>
            <person name="Persson P."/>
            <person name="Tunlid A."/>
        </authorList>
    </citation>
    <scope>NUCLEOTIDE SEQUENCE [LARGE SCALE GENOMIC DNA]</scope>
    <source>
        <strain evidence="9 10">CBS 102.39</strain>
    </source>
</reference>
<dbReference type="GO" id="GO:0016787">
    <property type="term" value="F:hydrolase activity"/>
    <property type="evidence" value="ECO:0007669"/>
    <property type="project" value="UniProtKB-KW"/>
</dbReference>
<dbReference type="InterPro" id="IPR027417">
    <property type="entry name" value="P-loop_NTPase"/>
</dbReference>
<dbReference type="Proteomes" id="UP000521872">
    <property type="component" value="Unassembled WGS sequence"/>
</dbReference>
<proteinExistence type="predicted"/>
<dbReference type="GO" id="GO:0005829">
    <property type="term" value="C:cytosol"/>
    <property type="evidence" value="ECO:0007669"/>
    <property type="project" value="TreeGrafter"/>
</dbReference>
<dbReference type="AlphaFoldDB" id="A0A8H4VPX3"/>
<evidence type="ECO:0000256" key="2">
    <source>
        <dbReference type="ARBA" id="ARBA00022741"/>
    </source>
</evidence>
<dbReference type="GO" id="GO:0005524">
    <property type="term" value="F:ATP binding"/>
    <property type="evidence" value="ECO:0007669"/>
    <property type="project" value="UniProtKB-KW"/>
</dbReference>
<evidence type="ECO:0000256" key="3">
    <source>
        <dbReference type="ARBA" id="ARBA00022801"/>
    </source>
</evidence>
<dbReference type="SMART" id="SM00490">
    <property type="entry name" value="HELICc"/>
    <property type="match status" value="1"/>
</dbReference>
<comment type="catalytic activity">
    <reaction evidence="6">
        <text>ATP + H2O = ADP + phosphate + H(+)</text>
        <dbReference type="Rhea" id="RHEA:13065"/>
        <dbReference type="ChEBI" id="CHEBI:15377"/>
        <dbReference type="ChEBI" id="CHEBI:15378"/>
        <dbReference type="ChEBI" id="CHEBI:30616"/>
        <dbReference type="ChEBI" id="CHEBI:43474"/>
        <dbReference type="ChEBI" id="CHEBI:456216"/>
        <dbReference type="EC" id="3.6.4.13"/>
    </reaction>
</comment>
<dbReference type="PANTHER" id="PTHR47959">
    <property type="entry name" value="ATP-DEPENDENT RNA HELICASE RHLE-RELATED"/>
    <property type="match status" value="1"/>
</dbReference>
<evidence type="ECO:0000256" key="4">
    <source>
        <dbReference type="ARBA" id="ARBA00022806"/>
    </source>
</evidence>
<evidence type="ECO:0000256" key="7">
    <source>
        <dbReference type="SAM" id="MobiDB-lite"/>
    </source>
</evidence>
<comment type="caution">
    <text evidence="9">The sequence shown here is derived from an EMBL/GenBank/DDBJ whole genome shotgun (WGS) entry which is preliminary data.</text>
</comment>
<name>A0A8H4VPX3_9AGAR</name>
<evidence type="ECO:0000313" key="9">
    <source>
        <dbReference type="EMBL" id="KAF4615749.1"/>
    </source>
</evidence>
<dbReference type="InterPro" id="IPR050079">
    <property type="entry name" value="DEAD_box_RNA_helicase"/>
</dbReference>
<feature type="region of interest" description="Disordered" evidence="7">
    <location>
        <begin position="179"/>
        <end position="224"/>
    </location>
</feature>
<dbReference type="EMBL" id="JAACJL010000033">
    <property type="protein sequence ID" value="KAF4615749.1"/>
    <property type="molecule type" value="Genomic_DNA"/>
</dbReference>
<keyword evidence="4" id="KW-0347">Helicase</keyword>
<feature type="compositionally biased region" description="Polar residues" evidence="7">
    <location>
        <begin position="150"/>
        <end position="166"/>
    </location>
</feature>
<dbReference type="Pfam" id="PF00271">
    <property type="entry name" value="Helicase_C"/>
    <property type="match status" value="1"/>
</dbReference>
<feature type="domain" description="Helicase C-terminal" evidence="8">
    <location>
        <begin position="3"/>
        <end position="153"/>
    </location>
</feature>
<feature type="region of interest" description="Disordered" evidence="7">
    <location>
        <begin position="135"/>
        <end position="166"/>
    </location>
</feature>
<dbReference type="PROSITE" id="PS51194">
    <property type="entry name" value="HELICASE_CTER"/>
    <property type="match status" value="1"/>
</dbReference>
<evidence type="ECO:0000256" key="5">
    <source>
        <dbReference type="ARBA" id="ARBA00022840"/>
    </source>
</evidence>
<keyword evidence="5" id="KW-0067">ATP-binding</keyword>
<dbReference type="InterPro" id="IPR001650">
    <property type="entry name" value="Helicase_C-like"/>
</dbReference>
<dbReference type="EC" id="3.6.4.13" evidence="1"/>
<keyword evidence="2" id="KW-0547">Nucleotide-binding</keyword>
<organism evidence="9 10">
    <name type="scientific">Agrocybe pediades</name>
    <dbReference type="NCBI Taxonomy" id="84607"/>
    <lineage>
        <taxon>Eukaryota</taxon>
        <taxon>Fungi</taxon>
        <taxon>Dikarya</taxon>
        <taxon>Basidiomycota</taxon>
        <taxon>Agaricomycotina</taxon>
        <taxon>Agaricomycetes</taxon>
        <taxon>Agaricomycetidae</taxon>
        <taxon>Agaricales</taxon>
        <taxon>Agaricineae</taxon>
        <taxon>Strophariaceae</taxon>
        <taxon>Agrocybe</taxon>
    </lineage>
</organism>
<dbReference type="GO" id="GO:0003724">
    <property type="term" value="F:RNA helicase activity"/>
    <property type="evidence" value="ECO:0007669"/>
    <property type="project" value="UniProtKB-EC"/>
</dbReference>
<keyword evidence="3" id="KW-0378">Hydrolase</keyword>
<feature type="compositionally biased region" description="Low complexity" evidence="7">
    <location>
        <begin position="209"/>
        <end position="220"/>
    </location>
</feature>
<protein>
    <recommendedName>
        <fullName evidence="1">RNA helicase</fullName>
        <ecNumber evidence="1">3.6.4.13</ecNumber>
    </recommendedName>
</protein>
<accession>A0A8H4VPX3</accession>
<keyword evidence="10" id="KW-1185">Reference proteome</keyword>
<sequence length="404" mass="45500">MKDLLTLLKYTEGSRPPKFLVFTNKRSETEGAVKAEWKDIPEELRSKIRRFHSGMSAEFREAEIKKLKDGEIWGMICTDAAGMGLDIPDIELVVQWRFVASLCTLFQRLGRAARGPKTRGKAIYFVEAQYFDGNQKKTTGKRKRTKATTSGPRKQQHQVPSATSSAERIAIDGDVVVCEDDENGSDQEGPVSDDGNEPDTSERSRAESHGASASHSSLPASLPPCPLSHTKYFGNSKQGVRVFHERLQEDLCCDKCFPDAVHFFPPPISTVQVRRKRKFRVKKYTMGPADGQLTKALERWRLQQMEQLGLGGDVIFGPQLILSDSVLDRLVQLGHLKKIPDIDSLDSQTDWRYARKYGQERRTNTAQCVKGLPPNLPPFHRLRRLIALVLSAECTATFHQVEYV</sequence>
<evidence type="ECO:0000313" key="10">
    <source>
        <dbReference type="Proteomes" id="UP000521872"/>
    </source>
</evidence>
<gene>
    <name evidence="9" type="ORF">D9613_012407</name>
</gene>
<evidence type="ECO:0000259" key="8">
    <source>
        <dbReference type="PROSITE" id="PS51194"/>
    </source>
</evidence>
<evidence type="ECO:0000256" key="1">
    <source>
        <dbReference type="ARBA" id="ARBA00012552"/>
    </source>
</evidence>
<dbReference type="Gene3D" id="3.40.50.300">
    <property type="entry name" value="P-loop containing nucleotide triphosphate hydrolases"/>
    <property type="match status" value="1"/>
</dbReference>
<dbReference type="PANTHER" id="PTHR47959:SF1">
    <property type="entry name" value="ATP-DEPENDENT RNA HELICASE DBPA"/>
    <property type="match status" value="1"/>
</dbReference>
<evidence type="ECO:0000256" key="6">
    <source>
        <dbReference type="ARBA" id="ARBA00047984"/>
    </source>
</evidence>
<dbReference type="SUPFAM" id="SSF52540">
    <property type="entry name" value="P-loop containing nucleoside triphosphate hydrolases"/>
    <property type="match status" value="1"/>
</dbReference>